<feature type="region of interest" description="Disordered" evidence="1">
    <location>
        <begin position="1"/>
        <end position="31"/>
    </location>
</feature>
<organism evidence="2 3">
    <name type="scientific">Fusarium austroafricanum</name>
    <dbReference type="NCBI Taxonomy" id="2364996"/>
    <lineage>
        <taxon>Eukaryota</taxon>
        <taxon>Fungi</taxon>
        <taxon>Dikarya</taxon>
        <taxon>Ascomycota</taxon>
        <taxon>Pezizomycotina</taxon>
        <taxon>Sordariomycetes</taxon>
        <taxon>Hypocreomycetidae</taxon>
        <taxon>Hypocreales</taxon>
        <taxon>Nectriaceae</taxon>
        <taxon>Fusarium</taxon>
        <taxon>Fusarium concolor species complex</taxon>
    </lineage>
</organism>
<name>A0A8H4P2T3_9HYPO</name>
<dbReference type="AlphaFoldDB" id="A0A8H4P2T3"/>
<feature type="compositionally biased region" description="Polar residues" evidence="1">
    <location>
        <begin position="741"/>
        <end position="762"/>
    </location>
</feature>
<evidence type="ECO:0000313" key="3">
    <source>
        <dbReference type="Proteomes" id="UP000605986"/>
    </source>
</evidence>
<dbReference type="OrthoDB" id="10248520at2759"/>
<gene>
    <name evidence="2" type="ORF">F53441_965</name>
</gene>
<dbReference type="EMBL" id="JAADJG010000037">
    <property type="protein sequence ID" value="KAF4457050.1"/>
    <property type="molecule type" value="Genomic_DNA"/>
</dbReference>
<evidence type="ECO:0000313" key="2">
    <source>
        <dbReference type="EMBL" id="KAF4457050.1"/>
    </source>
</evidence>
<feature type="compositionally biased region" description="Basic and acidic residues" evidence="1">
    <location>
        <begin position="839"/>
        <end position="856"/>
    </location>
</feature>
<feature type="compositionally biased region" description="Acidic residues" evidence="1">
    <location>
        <begin position="367"/>
        <end position="379"/>
    </location>
</feature>
<keyword evidence="3" id="KW-1185">Reference proteome</keyword>
<feature type="region of interest" description="Disordered" evidence="1">
    <location>
        <begin position="671"/>
        <end position="856"/>
    </location>
</feature>
<feature type="compositionally biased region" description="Basic and acidic residues" evidence="1">
    <location>
        <begin position="564"/>
        <end position="590"/>
    </location>
</feature>
<feature type="compositionally biased region" description="Polar residues" evidence="1">
    <location>
        <begin position="169"/>
        <end position="198"/>
    </location>
</feature>
<proteinExistence type="predicted"/>
<accession>A0A8H4P2T3</accession>
<feature type="compositionally biased region" description="Polar residues" evidence="1">
    <location>
        <begin position="294"/>
        <end position="322"/>
    </location>
</feature>
<feature type="compositionally biased region" description="Polar residues" evidence="1">
    <location>
        <begin position="139"/>
        <end position="155"/>
    </location>
</feature>
<feature type="region of interest" description="Disordered" evidence="1">
    <location>
        <begin position="68"/>
        <end position="603"/>
    </location>
</feature>
<evidence type="ECO:0000256" key="1">
    <source>
        <dbReference type="SAM" id="MobiDB-lite"/>
    </source>
</evidence>
<comment type="caution">
    <text evidence="2">The sequence shown here is derived from an EMBL/GenBank/DDBJ whole genome shotgun (WGS) entry which is preliminary data.</text>
</comment>
<protein>
    <submittedName>
        <fullName evidence="2">Uncharacterized protein</fullName>
    </submittedName>
</protein>
<sequence>MDQSRISDFFSSSPSSHISKHRATSLQPADAEAEYKKNLFRENYELAKIRRREEKALEEAQCKERIQKTTKKLNAVSAKRDRNLSSTEPAIGGTQSNSFTQSKQQPQQAMPTSTRKPNRQKPKTSSSQTARAATVLPSIPSTPISETMASSQAAKKTTPKGRNERILETPQQNRSAMSTRDQRTPARTTQLAQANSPHTPFDISSGEESDSDCMIEKVLPSPNPKRKLVPTSKSTRPTKKAKTEEPSSTQNRYASVKASVLRGSAALSRQKTKPVSRQRQAASVPPRAPLPNLALSTESPGHSNSVPPTKENQQAQQTSVSQNEEESDCYIEKVEPSPKKRQQIEEPKADVKRRRVGDSVDTPVSIDADEADEQSDSDFEVIKVLVSPKRRQAASKRVSNKNSQSTQRKKLTPRKPQSPYARKQPTPAPSVAARERTPSPAVHIDLTQESDGSSDLSDEETTPTSAQPAPLTPVQHVSDAQNLQVSVAKHVANDNTNNSRTPRESIATEEQSQPPLPDIMSALWDWTDNPQKQKPLRTCGRNSASPDDDLPFSTAPEYPYNDSAARKIKLESHDKDMRFIKRESNSRYDPSDEEDSDSENLKHIKLEGGSSARKLFAVKQYDSDDDSEEEWKGFPDFPHDEILQDAEVNVFEDQDTENTEIVLGSRAISAHTARDIKSESVTSAPIRYHSESDEYENARSSPSPYQLPLKEIPPKRKPYALGDEPDDKSTASDLGNVPGITKTQRARSVSNFEKRLSSSIYQLQPVYSGEKLEESHTPGTPSSFRPHHRDSLVGLKGILKGPGTPGHESENETVYSPFPAVSPLSGNEHAVSSPTERIQYSKEQAKVIRPTERRVS</sequence>
<feature type="compositionally biased region" description="Basic and acidic residues" evidence="1">
    <location>
        <begin position="330"/>
        <end position="350"/>
    </location>
</feature>
<dbReference type="Proteomes" id="UP000605986">
    <property type="component" value="Unassembled WGS sequence"/>
</dbReference>
<feature type="compositionally biased region" description="Low complexity" evidence="1">
    <location>
        <begin position="1"/>
        <end position="17"/>
    </location>
</feature>
<reference evidence="2" key="1">
    <citation type="submission" date="2020-01" db="EMBL/GenBank/DDBJ databases">
        <title>Identification and distribution of gene clusters putatively required for synthesis of sphingolipid metabolism inhibitors in phylogenetically diverse species of the filamentous fungus Fusarium.</title>
        <authorList>
            <person name="Kim H.-S."/>
            <person name="Busman M."/>
            <person name="Brown D.W."/>
            <person name="Divon H."/>
            <person name="Uhlig S."/>
            <person name="Proctor R.H."/>
        </authorList>
    </citation>
    <scope>NUCLEOTIDE SEQUENCE</scope>
    <source>
        <strain evidence="2">NRRL 53441</strain>
    </source>
</reference>
<feature type="compositionally biased region" description="Polar residues" evidence="1">
    <location>
        <begin position="84"/>
        <end position="115"/>
    </location>
</feature>